<dbReference type="GO" id="GO:0035251">
    <property type="term" value="F:UDP-glucosyltransferase activity"/>
    <property type="evidence" value="ECO:0007669"/>
    <property type="project" value="TreeGrafter"/>
</dbReference>
<organism evidence="3 4">
    <name type="scientific">Ziziphus jujuba var. spinosa</name>
    <dbReference type="NCBI Taxonomy" id="714518"/>
    <lineage>
        <taxon>Eukaryota</taxon>
        <taxon>Viridiplantae</taxon>
        <taxon>Streptophyta</taxon>
        <taxon>Embryophyta</taxon>
        <taxon>Tracheophyta</taxon>
        <taxon>Spermatophyta</taxon>
        <taxon>Magnoliopsida</taxon>
        <taxon>eudicotyledons</taxon>
        <taxon>Gunneridae</taxon>
        <taxon>Pentapetalae</taxon>
        <taxon>rosids</taxon>
        <taxon>fabids</taxon>
        <taxon>Rosales</taxon>
        <taxon>Rhamnaceae</taxon>
        <taxon>Paliureae</taxon>
        <taxon>Ziziphus</taxon>
    </lineage>
</organism>
<evidence type="ECO:0000256" key="1">
    <source>
        <dbReference type="ARBA" id="ARBA00009995"/>
    </source>
</evidence>
<accession>A0A978U9N6</accession>
<dbReference type="EMBL" id="JAEACU010000145">
    <property type="protein sequence ID" value="KAH7511312.1"/>
    <property type="molecule type" value="Genomic_DNA"/>
</dbReference>
<name>A0A978U9N6_ZIZJJ</name>
<dbReference type="SUPFAM" id="SSF53756">
    <property type="entry name" value="UDP-Glycosyltransferase/glycogen phosphorylase"/>
    <property type="match status" value="2"/>
</dbReference>
<dbReference type="Proteomes" id="UP000813462">
    <property type="component" value="Unassembled WGS sequence"/>
</dbReference>
<dbReference type="Gene3D" id="3.40.50.2000">
    <property type="entry name" value="Glycogen Phosphorylase B"/>
    <property type="match status" value="2"/>
</dbReference>
<evidence type="ECO:0000313" key="3">
    <source>
        <dbReference type="EMBL" id="KAH7511312.1"/>
    </source>
</evidence>
<keyword evidence="2" id="KW-0328">Glycosyltransferase</keyword>
<keyword evidence="2" id="KW-0808">Transferase</keyword>
<sequence>MANQFASRGCRATIISTPANAPDAIKSIETRQLGLEIGVVLIKFPSKEVGLPEGCENTNSLTTKHMIQKFLVATTMLDQPLEQLLSEHRPTCLVASAFFPWANKIAAKYGIPRIVFHGTSSFALCAYASLFREQPHKKVSSDSEPFIIPNLPDEIKITRQQLQDHLKEESEVTDFARKVEESDLTSFGVIPHILFFPFMAHGHMIPTIEIAKIFASRGCRATIISTPANAPNIVKSIERSRQLDLEIGVVLIKFPSKEVGLPEGYENINSLTTIEMMDNLFVATTMLEQPLEQLLLEHRPTCLVADFVSGKPQKKVSSDSEPFVIPNLPDEIKITRQKLPDFLKEESELSGFARKFEESELTSFGIIRPKWKAKPISSTYSSSPLWLKAISYPPLTWLRLLLLEAPKQPIVTTPYHVPLFSKSFQKNRISGTQIDILTIEFPCVENGLPQGSEKSPSSR</sequence>
<proteinExistence type="inferred from homology"/>
<dbReference type="PANTHER" id="PTHR48047">
    <property type="entry name" value="GLYCOSYLTRANSFERASE"/>
    <property type="match status" value="1"/>
</dbReference>
<comment type="similarity">
    <text evidence="1">Belongs to the UDP-glycosyltransferase family.</text>
</comment>
<gene>
    <name evidence="3" type="ORF">FEM48_ZijujUnG0025700</name>
</gene>
<dbReference type="PANTHER" id="PTHR48047:SF45">
    <property type="entry name" value="SCOPOLETIN GLUCOSYLTRANSFERASE-LIKE"/>
    <property type="match status" value="1"/>
</dbReference>
<evidence type="ECO:0000313" key="4">
    <source>
        <dbReference type="Proteomes" id="UP000813462"/>
    </source>
</evidence>
<protein>
    <submittedName>
        <fullName evidence="3">Uncharacterized protein</fullName>
    </submittedName>
</protein>
<evidence type="ECO:0000256" key="2">
    <source>
        <dbReference type="ARBA" id="ARBA00022676"/>
    </source>
</evidence>
<reference evidence="3" key="1">
    <citation type="journal article" date="2021" name="Front. Plant Sci.">
        <title>Chromosome-Scale Genome Assembly for Chinese Sour Jujube and Insights Into Its Genome Evolution and Domestication Signature.</title>
        <authorList>
            <person name="Shen L.-Y."/>
            <person name="Luo H."/>
            <person name="Wang X.-L."/>
            <person name="Wang X.-M."/>
            <person name="Qiu X.-J."/>
            <person name="Liu H."/>
            <person name="Zhou S.-S."/>
            <person name="Jia K.-H."/>
            <person name="Nie S."/>
            <person name="Bao Y.-T."/>
            <person name="Zhang R.-G."/>
            <person name="Yun Q.-Z."/>
            <person name="Chai Y.-H."/>
            <person name="Lu J.-Y."/>
            <person name="Li Y."/>
            <person name="Zhao S.-W."/>
            <person name="Mao J.-F."/>
            <person name="Jia S.-G."/>
            <person name="Mao Y.-M."/>
        </authorList>
    </citation>
    <scope>NUCLEOTIDE SEQUENCE</scope>
    <source>
        <strain evidence="3">AT0</strain>
        <tissue evidence="3">Leaf</tissue>
    </source>
</reference>
<dbReference type="AlphaFoldDB" id="A0A978U9N6"/>
<comment type="caution">
    <text evidence="3">The sequence shown here is derived from an EMBL/GenBank/DDBJ whole genome shotgun (WGS) entry which is preliminary data.</text>
</comment>